<dbReference type="Proteomes" id="UP000807825">
    <property type="component" value="Unassembled WGS sequence"/>
</dbReference>
<reference evidence="3" key="1">
    <citation type="submission" date="2020-07" db="EMBL/GenBank/DDBJ databases">
        <title>Huge and variable diversity of episymbiotic CPR bacteria and DPANN archaea in groundwater ecosystems.</title>
        <authorList>
            <person name="He C.Y."/>
            <person name="Keren R."/>
            <person name="Whittaker M."/>
            <person name="Farag I.F."/>
            <person name="Doudna J."/>
            <person name="Cate J.H.D."/>
            <person name="Banfield J.F."/>
        </authorList>
    </citation>
    <scope>NUCLEOTIDE SEQUENCE</scope>
    <source>
        <strain evidence="3">NC_groundwater_1664_Pr3_B-0.1um_52_9</strain>
    </source>
</reference>
<protein>
    <recommendedName>
        <fullName evidence="5">Secreted protein</fullName>
    </recommendedName>
</protein>
<accession>A0A9D6V513</accession>
<feature type="compositionally biased region" description="Polar residues" evidence="1">
    <location>
        <begin position="57"/>
        <end position="72"/>
    </location>
</feature>
<feature type="chain" id="PRO_5038845175" description="Secreted protein" evidence="2">
    <location>
        <begin position="23"/>
        <end position="78"/>
    </location>
</feature>
<feature type="signal peptide" evidence="2">
    <location>
        <begin position="1"/>
        <end position="22"/>
    </location>
</feature>
<name>A0A9D6V513_9BACT</name>
<sequence>MKRVFLLVAFLVSMIAVPSVMARDANRDVLRSEWNAQQVKEQQDLAKFTTIESEASAAVSSLQGKPQRNPAHNGSAMH</sequence>
<organism evidence="3 4">
    <name type="scientific">Desulfomonile tiedjei</name>
    <dbReference type="NCBI Taxonomy" id="2358"/>
    <lineage>
        <taxon>Bacteria</taxon>
        <taxon>Pseudomonadati</taxon>
        <taxon>Thermodesulfobacteriota</taxon>
        <taxon>Desulfomonilia</taxon>
        <taxon>Desulfomonilales</taxon>
        <taxon>Desulfomonilaceae</taxon>
        <taxon>Desulfomonile</taxon>
    </lineage>
</organism>
<evidence type="ECO:0008006" key="5">
    <source>
        <dbReference type="Google" id="ProtNLM"/>
    </source>
</evidence>
<gene>
    <name evidence="3" type="ORF">HY912_19290</name>
</gene>
<evidence type="ECO:0000256" key="1">
    <source>
        <dbReference type="SAM" id="MobiDB-lite"/>
    </source>
</evidence>
<dbReference type="EMBL" id="JACRDE010000503">
    <property type="protein sequence ID" value="MBI5251642.1"/>
    <property type="molecule type" value="Genomic_DNA"/>
</dbReference>
<evidence type="ECO:0000256" key="2">
    <source>
        <dbReference type="SAM" id="SignalP"/>
    </source>
</evidence>
<proteinExistence type="predicted"/>
<comment type="caution">
    <text evidence="3">The sequence shown here is derived from an EMBL/GenBank/DDBJ whole genome shotgun (WGS) entry which is preliminary data.</text>
</comment>
<feature type="region of interest" description="Disordered" evidence="1">
    <location>
        <begin position="57"/>
        <end position="78"/>
    </location>
</feature>
<dbReference type="AlphaFoldDB" id="A0A9D6V513"/>
<keyword evidence="2" id="KW-0732">Signal</keyword>
<evidence type="ECO:0000313" key="3">
    <source>
        <dbReference type="EMBL" id="MBI5251642.1"/>
    </source>
</evidence>
<evidence type="ECO:0000313" key="4">
    <source>
        <dbReference type="Proteomes" id="UP000807825"/>
    </source>
</evidence>